<dbReference type="OrthoDB" id="4350354at2759"/>
<comment type="caution">
    <text evidence="1">The sequence shown here is derived from an EMBL/GenBank/DDBJ whole genome shotgun (WGS) entry which is preliminary data.</text>
</comment>
<reference evidence="1 2" key="1">
    <citation type="journal article" date="2016" name="Sci. Rep.">
        <title>Penicillium arizonense, a new, genome sequenced fungal species, reveals a high chemical diversity in secreted metabolites.</title>
        <authorList>
            <person name="Grijseels S."/>
            <person name="Nielsen J.C."/>
            <person name="Randelovic M."/>
            <person name="Nielsen J."/>
            <person name="Nielsen K.F."/>
            <person name="Workman M."/>
            <person name="Frisvad J.C."/>
        </authorList>
    </citation>
    <scope>NUCLEOTIDE SEQUENCE [LARGE SCALE GENOMIC DNA]</scope>
    <source>
        <strain evidence="1 2">CBS 141311</strain>
    </source>
</reference>
<keyword evidence="2" id="KW-1185">Reference proteome</keyword>
<organism evidence="1 2">
    <name type="scientific">Penicillium arizonense</name>
    <dbReference type="NCBI Taxonomy" id="1835702"/>
    <lineage>
        <taxon>Eukaryota</taxon>
        <taxon>Fungi</taxon>
        <taxon>Dikarya</taxon>
        <taxon>Ascomycota</taxon>
        <taxon>Pezizomycotina</taxon>
        <taxon>Eurotiomycetes</taxon>
        <taxon>Eurotiomycetidae</taxon>
        <taxon>Eurotiales</taxon>
        <taxon>Aspergillaceae</taxon>
        <taxon>Penicillium</taxon>
    </lineage>
</organism>
<dbReference type="Proteomes" id="UP000177622">
    <property type="component" value="Unassembled WGS sequence"/>
</dbReference>
<gene>
    <name evidence="1" type="ORF">PENARI_c011G06907</name>
</gene>
<dbReference type="RefSeq" id="XP_022487554.1">
    <property type="nucleotide sequence ID" value="XM_022632644.1"/>
</dbReference>
<evidence type="ECO:0000313" key="2">
    <source>
        <dbReference type="Proteomes" id="UP000177622"/>
    </source>
</evidence>
<name>A0A1F5LFY1_PENAI</name>
<proteinExistence type="predicted"/>
<dbReference type="EMBL" id="LXJU01000011">
    <property type="protein sequence ID" value="OGE52112.1"/>
    <property type="molecule type" value="Genomic_DNA"/>
</dbReference>
<protein>
    <submittedName>
        <fullName evidence="1">Uncharacterized protein</fullName>
    </submittedName>
</protein>
<sequence>MNYQRAINEVPAVFQVSSGERGSNILNSFLGWVRNETFGNMAEVCALWAAIVDANEHLVKLDQTLTSHEIPHAEYKTKDILDSELREAKELMALMPGGPENKAINTDDDLIHAIGRLKFLRHFNQQK</sequence>
<accession>A0A1F5LFY1</accession>
<evidence type="ECO:0000313" key="1">
    <source>
        <dbReference type="EMBL" id="OGE52112.1"/>
    </source>
</evidence>
<dbReference type="AlphaFoldDB" id="A0A1F5LFY1"/>
<dbReference type="GeneID" id="34577378"/>